<evidence type="ECO:0008006" key="3">
    <source>
        <dbReference type="Google" id="ProtNLM"/>
    </source>
</evidence>
<accession>A0ABN3FKH6</accession>
<name>A0ABN3FKH6_9ACTN</name>
<sequence>MTTKYEDMLARAEAGISVDSSPDTIAYLKARVETERETAKAREERLKGLSADELAALIRPR</sequence>
<evidence type="ECO:0000313" key="1">
    <source>
        <dbReference type="EMBL" id="GAA2331854.1"/>
    </source>
</evidence>
<reference evidence="1 2" key="1">
    <citation type="journal article" date="2019" name="Int. J. Syst. Evol. Microbiol.">
        <title>The Global Catalogue of Microorganisms (GCM) 10K type strain sequencing project: providing services to taxonomists for standard genome sequencing and annotation.</title>
        <authorList>
            <consortium name="The Broad Institute Genomics Platform"/>
            <consortium name="The Broad Institute Genome Sequencing Center for Infectious Disease"/>
            <person name="Wu L."/>
            <person name="Ma J."/>
        </authorList>
    </citation>
    <scope>NUCLEOTIDE SEQUENCE [LARGE SCALE GENOMIC DNA]</scope>
    <source>
        <strain evidence="1 2">JCM 6238</strain>
    </source>
</reference>
<keyword evidence="2" id="KW-1185">Reference proteome</keyword>
<comment type="caution">
    <text evidence="1">The sequence shown here is derived from an EMBL/GenBank/DDBJ whole genome shotgun (WGS) entry which is preliminary data.</text>
</comment>
<evidence type="ECO:0000313" key="2">
    <source>
        <dbReference type="Proteomes" id="UP001501584"/>
    </source>
</evidence>
<gene>
    <name evidence="1" type="ORF">GCM10010403_24460</name>
</gene>
<proteinExistence type="predicted"/>
<dbReference type="EMBL" id="BAAASX010000004">
    <property type="protein sequence ID" value="GAA2331854.1"/>
    <property type="molecule type" value="Genomic_DNA"/>
</dbReference>
<dbReference type="Proteomes" id="UP001501584">
    <property type="component" value="Unassembled WGS sequence"/>
</dbReference>
<protein>
    <recommendedName>
        <fullName evidence="3">Addiction module component</fullName>
    </recommendedName>
</protein>
<organism evidence="1 2">
    <name type="scientific">Glycomyces rutgersensis</name>
    <dbReference type="NCBI Taxonomy" id="58115"/>
    <lineage>
        <taxon>Bacteria</taxon>
        <taxon>Bacillati</taxon>
        <taxon>Actinomycetota</taxon>
        <taxon>Actinomycetes</taxon>
        <taxon>Glycomycetales</taxon>
        <taxon>Glycomycetaceae</taxon>
        <taxon>Glycomyces</taxon>
    </lineage>
</organism>